<dbReference type="EMBL" id="BBMT01000016">
    <property type="protein sequence ID" value="GAL37323.1"/>
    <property type="molecule type" value="Genomic_DNA"/>
</dbReference>
<dbReference type="AlphaFoldDB" id="A0A090TDC1"/>
<dbReference type="PANTHER" id="PTHR45790">
    <property type="entry name" value="SIROHEME SYNTHASE-RELATED"/>
    <property type="match status" value="1"/>
</dbReference>
<dbReference type="NCBIfam" id="NF004790">
    <property type="entry name" value="PRK06136.1"/>
    <property type="match status" value="1"/>
</dbReference>
<dbReference type="FunFam" id="3.40.1010.10:FF:000001">
    <property type="entry name" value="Siroheme synthase"/>
    <property type="match status" value="1"/>
</dbReference>
<comment type="pathway">
    <text evidence="8">Cofactor biosynthesis; adenosylcobalamin biosynthesis; precorrin-2 from uroporphyrinogen III: step 1/1.</text>
</comment>
<feature type="domain" description="Tetrapyrrole methylase" evidence="9">
    <location>
        <begin position="33"/>
        <end position="241"/>
    </location>
</feature>
<dbReference type="Proteomes" id="UP000029224">
    <property type="component" value="Unassembled WGS sequence"/>
</dbReference>
<dbReference type="InterPro" id="IPR014777">
    <property type="entry name" value="4pyrrole_Mease_sub1"/>
</dbReference>
<name>A0A090TDC1_9VIBR</name>
<dbReference type="InterPro" id="IPR035996">
    <property type="entry name" value="4pyrrol_Methylase_sf"/>
</dbReference>
<gene>
    <name evidence="10" type="ORF">JCM19240_3185</name>
</gene>
<proteinExistence type="inferred from homology"/>
<dbReference type="UniPathway" id="UPA00262">
    <property type="reaction ID" value="UER00211"/>
</dbReference>
<evidence type="ECO:0000256" key="6">
    <source>
        <dbReference type="ARBA" id="ARBA00023244"/>
    </source>
</evidence>
<reference evidence="10 11" key="2">
    <citation type="submission" date="2014-09" db="EMBL/GenBank/DDBJ databases">
        <authorList>
            <consortium name="NBRP consortium"/>
            <person name="Sawabe T."/>
            <person name="Meirelles P."/>
            <person name="Nakanishi M."/>
            <person name="Sayaka M."/>
            <person name="Hattori M."/>
            <person name="Ohkuma M."/>
        </authorList>
    </citation>
    <scope>NUCLEOTIDE SEQUENCE [LARGE SCALE GENOMIC DNA]</scope>
    <source>
        <strain evidence="10 11">JCM 19240</strain>
    </source>
</reference>
<keyword evidence="5" id="KW-0949">S-adenosyl-L-methionine</keyword>
<dbReference type="Pfam" id="PF00590">
    <property type="entry name" value="TP_methylase"/>
    <property type="match status" value="1"/>
</dbReference>
<evidence type="ECO:0000256" key="2">
    <source>
        <dbReference type="ARBA" id="ARBA00012162"/>
    </source>
</evidence>
<dbReference type="NCBIfam" id="TIGR01469">
    <property type="entry name" value="cobA_cysG_Cterm"/>
    <property type="match status" value="1"/>
</dbReference>
<evidence type="ECO:0000313" key="11">
    <source>
        <dbReference type="Proteomes" id="UP000029224"/>
    </source>
</evidence>
<comment type="pathway">
    <text evidence="7">Porphyrin-containing compound metabolism; siroheme biosynthesis; precorrin-2 from uroporphyrinogen III: step 1/1.</text>
</comment>
<dbReference type="Gene3D" id="3.30.950.10">
    <property type="entry name" value="Methyltransferase, Cobalt-precorrin-4 Transmethylase, Domain 2"/>
    <property type="match status" value="1"/>
</dbReference>
<dbReference type="CDD" id="cd11642">
    <property type="entry name" value="SUMT"/>
    <property type="match status" value="1"/>
</dbReference>
<evidence type="ECO:0000259" key="9">
    <source>
        <dbReference type="Pfam" id="PF00590"/>
    </source>
</evidence>
<keyword evidence="6" id="KW-0627">Porphyrin biosynthesis</keyword>
<dbReference type="SUPFAM" id="SSF53790">
    <property type="entry name" value="Tetrapyrrole methylase"/>
    <property type="match status" value="1"/>
</dbReference>
<dbReference type="Gene3D" id="3.40.1010.10">
    <property type="entry name" value="Cobalt-precorrin-4 Transmethylase, Domain 1"/>
    <property type="match status" value="1"/>
</dbReference>
<dbReference type="InterPro" id="IPR006366">
    <property type="entry name" value="CobA/CysG_C"/>
</dbReference>
<keyword evidence="3 10" id="KW-0489">Methyltransferase</keyword>
<evidence type="ECO:0000256" key="7">
    <source>
        <dbReference type="ARBA" id="ARBA00025705"/>
    </source>
</evidence>
<comment type="caution">
    <text evidence="10">The sequence shown here is derived from an EMBL/GenBank/DDBJ whole genome shotgun (WGS) entry which is preliminary data.</text>
</comment>
<accession>A0A090TDC1</accession>
<dbReference type="PANTHER" id="PTHR45790:SF1">
    <property type="entry name" value="SIROHEME SYNTHASE"/>
    <property type="match status" value="1"/>
</dbReference>
<evidence type="ECO:0000256" key="8">
    <source>
        <dbReference type="ARBA" id="ARBA00060548"/>
    </source>
</evidence>
<sequence>MNTQRNEHAYRLHQQQDVGFIDELPYLSANGFVSIVGAGPGDPDLLTMAAHNRISQADIVVYDRLVSQPILDLIPSSTLRFYVGKRCGMPSLNQDSINEILKDCGRKGYRAVRLKGGDPFVFGRGGEEALALKEANIEFEVIPGITAALGCSSSALIPLTHRKVARSVTFVTGNVVSGALPAWSSLIAQGQTLVCYMGLEKSLEIQSGLVQAGLSASTPVAIIGKGCSAEEEVYTFELSQLNQIAEQLRGLSPALMIIGEVVSIRQQLVDIAKEYSQDELLVSAP</sequence>
<protein>
    <recommendedName>
        <fullName evidence="2">uroporphyrinogen-III C-methyltransferase</fullName>
        <ecNumber evidence="2">2.1.1.107</ecNumber>
    </recommendedName>
</protein>
<evidence type="ECO:0000256" key="3">
    <source>
        <dbReference type="ARBA" id="ARBA00022603"/>
    </source>
</evidence>
<keyword evidence="11" id="KW-1185">Reference proteome</keyword>
<evidence type="ECO:0000256" key="1">
    <source>
        <dbReference type="ARBA" id="ARBA00005879"/>
    </source>
</evidence>
<dbReference type="GO" id="GO:0032259">
    <property type="term" value="P:methylation"/>
    <property type="evidence" value="ECO:0007669"/>
    <property type="project" value="UniProtKB-KW"/>
</dbReference>
<reference evidence="10 11" key="1">
    <citation type="submission" date="2014-09" db="EMBL/GenBank/DDBJ databases">
        <title>Vibrio maritimus JCM 19240. (C210) whole genome shotgun sequence.</title>
        <authorList>
            <person name="Sawabe T."/>
            <person name="Meirelles P."/>
            <person name="Nakanishi M."/>
            <person name="Sayaka M."/>
            <person name="Hattori M."/>
            <person name="Ohkuma M."/>
        </authorList>
    </citation>
    <scope>NUCLEOTIDE SEQUENCE [LARGE SCALE GENOMIC DNA]</scope>
    <source>
        <strain evidence="10 11">JCM 19240</strain>
    </source>
</reference>
<dbReference type="GO" id="GO:0019354">
    <property type="term" value="P:siroheme biosynthetic process"/>
    <property type="evidence" value="ECO:0007669"/>
    <property type="project" value="UniProtKB-UniPathway"/>
</dbReference>
<dbReference type="InterPro" id="IPR000878">
    <property type="entry name" value="4pyrrol_Mease"/>
</dbReference>
<evidence type="ECO:0000256" key="5">
    <source>
        <dbReference type="ARBA" id="ARBA00022691"/>
    </source>
</evidence>
<evidence type="ECO:0000256" key="4">
    <source>
        <dbReference type="ARBA" id="ARBA00022679"/>
    </source>
</evidence>
<dbReference type="OrthoDB" id="9815856at2"/>
<organism evidence="10 11">
    <name type="scientific">Vibrio maritimus</name>
    <dbReference type="NCBI Taxonomy" id="990268"/>
    <lineage>
        <taxon>Bacteria</taxon>
        <taxon>Pseudomonadati</taxon>
        <taxon>Pseudomonadota</taxon>
        <taxon>Gammaproteobacteria</taxon>
        <taxon>Vibrionales</taxon>
        <taxon>Vibrionaceae</taxon>
        <taxon>Vibrio</taxon>
    </lineage>
</organism>
<keyword evidence="4 10" id="KW-0808">Transferase</keyword>
<comment type="similarity">
    <text evidence="1">Belongs to the precorrin methyltransferase family.</text>
</comment>
<dbReference type="GO" id="GO:0004851">
    <property type="term" value="F:uroporphyrin-III C-methyltransferase activity"/>
    <property type="evidence" value="ECO:0007669"/>
    <property type="project" value="UniProtKB-EC"/>
</dbReference>
<dbReference type="EC" id="2.1.1.107" evidence="2"/>
<dbReference type="InterPro" id="IPR050161">
    <property type="entry name" value="Siro_Cobalamin_biosynth"/>
</dbReference>
<dbReference type="InterPro" id="IPR014776">
    <property type="entry name" value="4pyrrole_Mease_sub2"/>
</dbReference>
<evidence type="ECO:0000313" key="10">
    <source>
        <dbReference type="EMBL" id="GAL37323.1"/>
    </source>
</evidence>